<evidence type="ECO:0000259" key="2">
    <source>
        <dbReference type="Pfam" id="PF25372"/>
    </source>
</evidence>
<proteinExistence type="predicted"/>
<organism evidence="3 4">
    <name type="scientific">Chenopodium quinoa</name>
    <name type="common">Quinoa</name>
    <dbReference type="NCBI Taxonomy" id="63459"/>
    <lineage>
        <taxon>Eukaryota</taxon>
        <taxon>Viridiplantae</taxon>
        <taxon>Streptophyta</taxon>
        <taxon>Embryophyta</taxon>
        <taxon>Tracheophyta</taxon>
        <taxon>Spermatophyta</taxon>
        <taxon>Magnoliopsida</taxon>
        <taxon>eudicotyledons</taxon>
        <taxon>Gunneridae</taxon>
        <taxon>Pentapetalae</taxon>
        <taxon>Caryophyllales</taxon>
        <taxon>Chenopodiaceae</taxon>
        <taxon>Chenopodioideae</taxon>
        <taxon>Atripliceae</taxon>
        <taxon>Chenopodium</taxon>
    </lineage>
</organism>
<accession>A0A803L761</accession>
<sequence>MQDRNIVDVPEEIWEQIISLLDHDLYLEPLSLVSKSFLSITNRLKQTLIISNPTSNFLPKLFHRFPNLKIISLSQFNGEPCSILQLISLAHFPLQSLDLSNHTYFPCNAIQQLPRSSLSSIKSLVLRNLSILNDSDLGVISQFIANLEELDVSDPKDDYCVTGDGDMDVSGGGLGITDDGIDLIASKLTKLRKVNLSGNYFVSDKSVISLSEKCLNLEEIVVKNCTFVTQVGMAFAFQNCRNLKSVGLLGMDLGVPEIAHLFACAQNLSVLDFSYMAVSDGLLFSIVKASIPLRKFTLYHCKDFTFSGVLSLLRTYHSLEYLALEGVYWITDRTIIDLSKFLRKANTVKLNFCSRVTSSGFFTLLKNCPMLDILEMEKTDMGKQEFAVSNATNPQTRALILSCNKTLSNECLEKIAYSCPSLELLDVSDCPSITRKGIGEILRNCTGLKHLQMNGCGAIKSLGMDAKLRKLEVLRASGSGLNDEGLLMIAKKCPALVYLDIMGCSGVTSKGVKEVVYHCGRLKEINLNWCREMSRDIVAWMVFSRPSLRKIVPPYGFVPTDYEKSLFLRHGCLVGEG</sequence>
<dbReference type="SUPFAM" id="SSF52047">
    <property type="entry name" value="RNI-like"/>
    <property type="match status" value="2"/>
</dbReference>
<dbReference type="Gramene" id="AUR62007700-RA">
    <property type="protein sequence ID" value="AUR62007700-RA:cds"/>
    <property type="gene ID" value="AUR62007700"/>
</dbReference>
<keyword evidence="1" id="KW-0833">Ubl conjugation pathway</keyword>
<dbReference type="Proteomes" id="UP000596660">
    <property type="component" value="Unplaced"/>
</dbReference>
<evidence type="ECO:0000256" key="1">
    <source>
        <dbReference type="ARBA" id="ARBA00022786"/>
    </source>
</evidence>
<dbReference type="InterPro" id="IPR050648">
    <property type="entry name" value="F-box_LRR-repeat"/>
</dbReference>
<dbReference type="PANTHER" id="PTHR13382">
    <property type="entry name" value="MITOCHONDRIAL ATP SYNTHASE COUPLING FACTOR B"/>
    <property type="match status" value="1"/>
</dbReference>
<reference evidence="3" key="1">
    <citation type="journal article" date="2017" name="Nature">
        <title>The genome of Chenopodium quinoa.</title>
        <authorList>
            <person name="Jarvis D.E."/>
            <person name="Ho Y.S."/>
            <person name="Lightfoot D.J."/>
            <person name="Schmoeckel S.M."/>
            <person name="Li B."/>
            <person name="Borm T.J.A."/>
            <person name="Ohyanagi H."/>
            <person name="Mineta K."/>
            <person name="Michell C.T."/>
            <person name="Saber N."/>
            <person name="Kharbatia N.M."/>
            <person name="Rupper R.R."/>
            <person name="Sharp A.R."/>
            <person name="Dally N."/>
            <person name="Boughton B.A."/>
            <person name="Woo Y.H."/>
            <person name="Gao G."/>
            <person name="Schijlen E.G.W.M."/>
            <person name="Guo X."/>
            <person name="Momin A.A."/>
            <person name="Negrao S."/>
            <person name="Al-Babili S."/>
            <person name="Gehring C."/>
            <person name="Roessner U."/>
            <person name="Jung C."/>
            <person name="Murphy K."/>
            <person name="Arold S.T."/>
            <person name="Gojobori T."/>
            <person name="van der Linden C.G."/>
            <person name="van Loo E.N."/>
            <person name="Jellen E.N."/>
            <person name="Maughan P.J."/>
            <person name="Tester M."/>
        </authorList>
    </citation>
    <scope>NUCLEOTIDE SEQUENCE [LARGE SCALE GENOMIC DNA]</scope>
    <source>
        <strain evidence="3">cv. PI 614886</strain>
    </source>
</reference>
<dbReference type="EnsemblPlants" id="AUR62007700-RA">
    <property type="protein sequence ID" value="AUR62007700-RA:cds"/>
    <property type="gene ID" value="AUR62007700"/>
</dbReference>
<dbReference type="InterPro" id="IPR057207">
    <property type="entry name" value="FBXL15_LRR"/>
</dbReference>
<dbReference type="Gene3D" id="3.80.10.10">
    <property type="entry name" value="Ribonuclease Inhibitor"/>
    <property type="match status" value="5"/>
</dbReference>
<dbReference type="PANTHER" id="PTHR13382:SF76">
    <property type="entry name" value="F-BOX AND LEUCINE-RICH REPEAT PROTEIN 14-RELATED"/>
    <property type="match status" value="1"/>
</dbReference>
<name>A0A803L761_CHEQI</name>
<dbReference type="Pfam" id="PF25372">
    <property type="entry name" value="DUF7885"/>
    <property type="match status" value="1"/>
</dbReference>
<dbReference type="GO" id="GO:0005737">
    <property type="term" value="C:cytoplasm"/>
    <property type="evidence" value="ECO:0007669"/>
    <property type="project" value="TreeGrafter"/>
</dbReference>
<feature type="domain" description="F-box/LRR-repeat protein 15-like leucin rich repeat" evidence="2">
    <location>
        <begin position="176"/>
        <end position="337"/>
    </location>
</feature>
<protein>
    <recommendedName>
        <fullName evidence="2">F-box/LRR-repeat protein 15-like leucin rich repeat domain-containing protein</fullName>
    </recommendedName>
</protein>
<keyword evidence="4" id="KW-1185">Reference proteome</keyword>
<reference evidence="3" key="2">
    <citation type="submission" date="2021-03" db="UniProtKB">
        <authorList>
            <consortium name="EnsemblPlants"/>
        </authorList>
    </citation>
    <scope>IDENTIFICATION</scope>
</reference>
<evidence type="ECO:0000313" key="3">
    <source>
        <dbReference type="EnsemblPlants" id="AUR62007700-RA:cds"/>
    </source>
</evidence>
<dbReference type="OMA" id="IQSCWHV"/>
<evidence type="ECO:0000313" key="4">
    <source>
        <dbReference type="Proteomes" id="UP000596660"/>
    </source>
</evidence>
<dbReference type="InterPro" id="IPR032675">
    <property type="entry name" value="LRR_dom_sf"/>
</dbReference>
<dbReference type="AlphaFoldDB" id="A0A803L761"/>
<dbReference type="InterPro" id="IPR006553">
    <property type="entry name" value="Leu-rich_rpt_Cys-con_subtyp"/>
</dbReference>
<dbReference type="SMART" id="SM00367">
    <property type="entry name" value="LRR_CC"/>
    <property type="match status" value="8"/>
</dbReference>